<reference evidence="2" key="1">
    <citation type="journal article" date="2019" name="Org. Lett.">
        <title>Two Biosynthetic Pathways in Jahnella thaxteri for Thaxteramides, Distinct Types of Lipopeptides.</title>
        <authorList>
            <person name="Oueis E."/>
            <person name="Klefisch T."/>
            <person name="Zaburannyi N."/>
            <person name="Garcia R."/>
            <person name="Plaza A."/>
            <person name="Muller R."/>
        </authorList>
    </citation>
    <scope>NUCLEOTIDE SEQUENCE</scope>
    <source>
        <strain evidence="2">MSr9139</strain>
    </source>
</reference>
<evidence type="ECO:0000313" key="2">
    <source>
        <dbReference type="EMBL" id="QDA77055.1"/>
    </source>
</evidence>
<feature type="chain" id="PRO_5021287672" evidence="1">
    <location>
        <begin position="21"/>
        <end position="285"/>
    </location>
</feature>
<accession>A0A4Y5T0Q0</accession>
<evidence type="ECO:0000256" key="1">
    <source>
        <dbReference type="SAM" id="SignalP"/>
    </source>
</evidence>
<feature type="signal peptide" evidence="1">
    <location>
        <begin position="1"/>
        <end position="20"/>
    </location>
</feature>
<sequence>MRASTVLVSFLAALAPLASACAEPDPLAGMPPEIMPLGVSSTSDDADAVAAPAETEASLGSAPASAYLFPRSAKPRGRTYEEWAAAWWQWALAVPKDENPMLNGPCDVNQPDDVFFLAGTTGGSATRSCTIPPGKPIFFPLLNSTCLSCPELVSASYTCEMSLSEEYLHDSASSMTESGERTLTLEIDGVSVEGLEEYRAHTATYEDTSPAAVEDRVFPSCTGPIGENPCGVPVGSPRMTVGDGHWVMLRPLPVGEHQIHFTGNVDYPWGSSFGLDVTYNIVVAP</sequence>
<dbReference type="AlphaFoldDB" id="A0A4Y5T0Q0"/>
<keyword evidence="1" id="KW-0732">Signal</keyword>
<protein>
    <submittedName>
        <fullName evidence="2">Signal peptide protein</fullName>
    </submittedName>
</protein>
<organism evidence="2">
    <name type="scientific">Jahnella sp. MSr9139</name>
    <dbReference type="NCBI Taxonomy" id="1434086"/>
    <lineage>
        <taxon>Bacteria</taxon>
        <taxon>Pseudomonadati</taxon>
        <taxon>Myxococcota</taxon>
        <taxon>Polyangia</taxon>
        <taxon>Polyangiales</taxon>
        <taxon>Polyangiaceae</taxon>
        <taxon>Jahnella</taxon>
    </lineage>
</organism>
<name>A0A4Y5T0Q0_9BACT</name>
<proteinExistence type="predicted"/>
<dbReference type="EMBL" id="MK551162">
    <property type="protein sequence ID" value="QDA77055.1"/>
    <property type="molecule type" value="Genomic_DNA"/>
</dbReference>
<dbReference type="PROSITE" id="PS51257">
    <property type="entry name" value="PROKAR_LIPOPROTEIN"/>
    <property type="match status" value="1"/>
</dbReference>